<dbReference type="EC" id="4.2.1.51" evidence="2"/>
<name>A0A370TJ07_9HELO</name>
<dbReference type="OrthoDB" id="983542at2759"/>
<feature type="domain" description="ACT" evidence="9">
    <location>
        <begin position="285"/>
        <end position="359"/>
    </location>
</feature>
<evidence type="ECO:0000256" key="4">
    <source>
        <dbReference type="ARBA" id="ARBA00023141"/>
    </source>
</evidence>
<evidence type="ECO:0000256" key="2">
    <source>
        <dbReference type="ARBA" id="ARBA00013147"/>
    </source>
</evidence>
<dbReference type="RefSeq" id="XP_031868170.1">
    <property type="nucleotide sequence ID" value="XM_032015901.1"/>
</dbReference>
<accession>A0A370TJ07</accession>
<dbReference type="Gene3D" id="3.40.190.10">
    <property type="entry name" value="Periplasmic binding protein-like II"/>
    <property type="match status" value="2"/>
</dbReference>
<comment type="catalytic activity">
    <reaction evidence="7">
        <text>prephenate + H(+) = 3-phenylpyruvate + CO2 + H2O</text>
        <dbReference type="Rhea" id="RHEA:21648"/>
        <dbReference type="ChEBI" id="CHEBI:15377"/>
        <dbReference type="ChEBI" id="CHEBI:15378"/>
        <dbReference type="ChEBI" id="CHEBI:16526"/>
        <dbReference type="ChEBI" id="CHEBI:18005"/>
        <dbReference type="ChEBI" id="CHEBI:29934"/>
        <dbReference type="EC" id="4.2.1.51"/>
    </reaction>
</comment>
<organism evidence="10 11">
    <name type="scientific">Venustampulla echinocandica</name>
    <dbReference type="NCBI Taxonomy" id="2656787"/>
    <lineage>
        <taxon>Eukaryota</taxon>
        <taxon>Fungi</taxon>
        <taxon>Dikarya</taxon>
        <taxon>Ascomycota</taxon>
        <taxon>Pezizomycotina</taxon>
        <taxon>Leotiomycetes</taxon>
        <taxon>Helotiales</taxon>
        <taxon>Pleuroascaceae</taxon>
        <taxon>Venustampulla</taxon>
    </lineage>
</organism>
<evidence type="ECO:0000256" key="7">
    <source>
        <dbReference type="ARBA" id="ARBA00047848"/>
    </source>
</evidence>
<dbReference type="SUPFAM" id="SSF53850">
    <property type="entry name" value="Periplasmic binding protein-like II"/>
    <property type="match status" value="1"/>
</dbReference>
<comment type="caution">
    <text evidence="10">The sequence shown here is derived from an EMBL/GenBank/DDBJ whole genome shotgun (WGS) entry which is preliminary data.</text>
</comment>
<evidence type="ECO:0000256" key="5">
    <source>
        <dbReference type="ARBA" id="ARBA00023222"/>
    </source>
</evidence>
<comment type="pathway">
    <text evidence="1">Amino-acid biosynthesis; L-phenylalanine biosynthesis; phenylpyruvate from prephenate: step 1/1.</text>
</comment>
<dbReference type="InterPro" id="IPR002912">
    <property type="entry name" value="ACT_dom"/>
</dbReference>
<keyword evidence="4" id="KW-0057">Aromatic amino acid biosynthesis</keyword>
<gene>
    <name evidence="10" type="ORF">BP5553_07278</name>
</gene>
<dbReference type="CDD" id="cd04905">
    <property type="entry name" value="ACT_CM-PDT"/>
    <property type="match status" value="1"/>
</dbReference>
<dbReference type="InterPro" id="IPR045865">
    <property type="entry name" value="ACT-like_dom_sf"/>
</dbReference>
<dbReference type="Gene3D" id="3.10.129.10">
    <property type="entry name" value="Hotdog Thioesterase"/>
    <property type="match status" value="1"/>
</dbReference>
<reference evidence="10 11" key="1">
    <citation type="journal article" date="2018" name="IMA Fungus">
        <title>IMA Genome-F 9: Draft genome sequence of Annulohypoxylon stygium, Aspergillus mulundensis, Berkeleyomyces basicola (syn. Thielaviopsis basicola), Ceratocystis smalleyi, two Cercospora beticola strains, Coleophoma cylindrospora, Fusarium fracticaudum, Phialophora cf. hyalina, and Morchella septimelata.</title>
        <authorList>
            <person name="Wingfield B.D."/>
            <person name="Bills G.F."/>
            <person name="Dong Y."/>
            <person name="Huang W."/>
            <person name="Nel W.J."/>
            <person name="Swalarsk-Parry B.S."/>
            <person name="Vaghefi N."/>
            <person name="Wilken P.M."/>
            <person name="An Z."/>
            <person name="de Beer Z.W."/>
            <person name="De Vos L."/>
            <person name="Chen L."/>
            <person name="Duong T.A."/>
            <person name="Gao Y."/>
            <person name="Hammerbacher A."/>
            <person name="Kikkert J.R."/>
            <person name="Li Y."/>
            <person name="Li H."/>
            <person name="Li K."/>
            <person name="Li Q."/>
            <person name="Liu X."/>
            <person name="Ma X."/>
            <person name="Naidoo K."/>
            <person name="Pethybridge S.J."/>
            <person name="Sun J."/>
            <person name="Steenkamp E.T."/>
            <person name="van der Nest M.A."/>
            <person name="van Wyk S."/>
            <person name="Wingfield M.J."/>
            <person name="Xiong C."/>
            <person name="Yue Q."/>
            <person name="Zhang X."/>
        </authorList>
    </citation>
    <scope>NUCLEOTIDE SEQUENCE [LARGE SCALE GENOMIC DNA]</scope>
    <source>
        <strain evidence="10 11">BP 5553</strain>
    </source>
</reference>
<evidence type="ECO:0000259" key="9">
    <source>
        <dbReference type="PROSITE" id="PS51671"/>
    </source>
</evidence>
<dbReference type="CDD" id="cd13532">
    <property type="entry name" value="PBP2_PDT_like"/>
    <property type="match status" value="1"/>
</dbReference>
<keyword evidence="11" id="KW-1185">Reference proteome</keyword>
<keyword evidence="6" id="KW-0456">Lyase</keyword>
<sequence length="764" mass="83925">MANTHPDQDQELSTPRTPIVSFLGPVSSYTHQVYTLCDFQRPPWSIGLTDYDLAQAALACFESDQYNYTAAKTITDVFTAVQSGEAALGVVPFENSTNGTVIFTLELLADRHNLFPDITICGEAYLDVSHYLLGHKPSRNAATDSPDASGACTPTISIPAPVQPRTKPLRSLKHIERLYTHPQAWGQCEIFLGAYLKGIERIDVSSTSRAAELAKEDTTGTSAAIASSLAAKVHDLDILAKGIEDREDNTTRFFILKKGIDEEAVEEKVFVEKPPTTTIKTKSLISFTIDHRSPGALAQVLDCFRGYALNLTSINSRPSKVIPFQYIFFVEFEGSKLDDPSGRVKGALACVAKLVQSWRWLDLGLGFDIKELQESKEEMVDKISGDRTGRGWLIDKEIRKFNSRGRSLAQSSRVQSSTQAGLVESVTSRPANYVYDYLSPTNSHLLNISLADFLPEKCYPSGFKTSDLTLPAAKPDGGPSAAPTLPQGHHLVYFPPQIRSCDLLPDGTDPLQSPGPPYVRRMWAGGSLVFQRGGDRQIKLNATRAVCKEKITDVVIKGQDENEKVFVTIERRVGLLSESGSTAKSSGDLPTITFTLEKRNLVFMKEKTSAAAKKDAARPDKIVKPIHTPDVRIPITPSASLLFRFSALTFNAHGIHLDPEYCRTIEGHRNLLVHGPLSLVLMLSVLRSQLKSDEMILKLDYRNLAPLYATETLNVCARRDPEKKDQFDLWVEGSGGGFAVKATALIGKAGTNEGFEGSEALDKF</sequence>
<evidence type="ECO:0000256" key="6">
    <source>
        <dbReference type="ARBA" id="ARBA00023239"/>
    </source>
</evidence>
<dbReference type="GO" id="GO:0004664">
    <property type="term" value="F:prephenate dehydratase activity"/>
    <property type="evidence" value="ECO:0007669"/>
    <property type="project" value="UniProtKB-EC"/>
</dbReference>
<dbReference type="PANTHER" id="PTHR28152:SF1">
    <property type="entry name" value="HYDROXYACYL-THIOESTER DEHYDRATASE TYPE 2, MITOCHONDRIAL"/>
    <property type="match status" value="1"/>
</dbReference>
<keyword evidence="5" id="KW-0584">Phenylalanine biosynthesis</keyword>
<keyword evidence="3" id="KW-0028">Amino-acid biosynthesis</keyword>
<evidence type="ECO:0000313" key="11">
    <source>
        <dbReference type="Proteomes" id="UP000254866"/>
    </source>
</evidence>
<evidence type="ECO:0000256" key="1">
    <source>
        <dbReference type="ARBA" id="ARBA00004741"/>
    </source>
</evidence>
<dbReference type="PANTHER" id="PTHR28152">
    <property type="entry name" value="HYDROXYACYL-THIOESTER DEHYDRATASE TYPE 2, MITOCHONDRIAL"/>
    <property type="match status" value="1"/>
</dbReference>
<dbReference type="STRING" id="2656787.A0A370TJ07"/>
<dbReference type="Pfam" id="PF00800">
    <property type="entry name" value="PDT"/>
    <property type="match status" value="1"/>
</dbReference>
<dbReference type="EMBL" id="NPIC01000006">
    <property type="protein sequence ID" value="RDL35347.1"/>
    <property type="molecule type" value="Genomic_DNA"/>
</dbReference>
<dbReference type="PROSITE" id="PS51171">
    <property type="entry name" value="PREPHENATE_DEHYDR_3"/>
    <property type="match status" value="1"/>
</dbReference>
<evidence type="ECO:0000259" key="8">
    <source>
        <dbReference type="PROSITE" id="PS51171"/>
    </source>
</evidence>
<dbReference type="SUPFAM" id="SSF54637">
    <property type="entry name" value="Thioesterase/thiol ester dehydrase-isomerase"/>
    <property type="match status" value="1"/>
</dbReference>
<dbReference type="InterPro" id="IPR052741">
    <property type="entry name" value="Mitochondrial_HTD2"/>
</dbReference>
<dbReference type="Gene3D" id="3.30.70.260">
    <property type="match status" value="1"/>
</dbReference>
<dbReference type="GO" id="GO:0005739">
    <property type="term" value="C:mitochondrion"/>
    <property type="evidence" value="ECO:0007669"/>
    <property type="project" value="TreeGrafter"/>
</dbReference>
<dbReference type="InterPro" id="IPR029069">
    <property type="entry name" value="HotDog_dom_sf"/>
</dbReference>
<dbReference type="GO" id="GO:0009094">
    <property type="term" value="P:L-phenylalanine biosynthetic process"/>
    <property type="evidence" value="ECO:0007669"/>
    <property type="project" value="UniProtKB-KW"/>
</dbReference>
<evidence type="ECO:0000256" key="3">
    <source>
        <dbReference type="ARBA" id="ARBA00022605"/>
    </source>
</evidence>
<dbReference type="GeneID" id="43600127"/>
<feature type="domain" description="Prephenate dehydratase" evidence="8">
    <location>
        <begin position="19"/>
        <end position="258"/>
    </location>
</feature>
<dbReference type="GO" id="GO:0019171">
    <property type="term" value="F:(3R)-hydroxyacyl-[acyl-carrier-protein] dehydratase activity"/>
    <property type="evidence" value="ECO:0007669"/>
    <property type="project" value="TreeGrafter"/>
</dbReference>
<dbReference type="PROSITE" id="PS51671">
    <property type="entry name" value="ACT"/>
    <property type="match status" value="1"/>
</dbReference>
<dbReference type="Proteomes" id="UP000254866">
    <property type="component" value="Unassembled WGS sequence"/>
</dbReference>
<dbReference type="SUPFAM" id="SSF55021">
    <property type="entry name" value="ACT-like"/>
    <property type="match status" value="1"/>
</dbReference>
<dbReference type="InterPro" id="IPR001086">
    <property type="entry name" value="Preph_deHydtase"/>
</dbReference>
<proteinExistence type="predicted"/>
<evidence type="ECO:0000313" key="10">
    <source>
        <dbReference type="EMBL" id="RDL35347.1"/>
    </source>
</evidence>
<dbReference type="FunFam" id="3.40.190.10:FF:000034">
    <property type="entry name" value="Chorismate mutase/prephenate dehydratase"/>
    <property type="match status" value="1"/>
</dbReference>
<dbReference type="AlphaFoldDB" id="A0A370TJ07"/>
<protein>
    <recommendedName>
        <fullName evidence="2">prephenate dehydratase</fullName>
        <ecNumber evidence="2">4.2.1.51</ecNumber>
    </recommendedName>
</protein>